<keyword evidence="2" id="KW-1185">Reference proteome</keyword>
<proteinExistence type="predicted"/>
<organism evidence="1 2">
    <name type="scientific">Thermotalea metallivorans</name>
    <dbReference type="NCBI Taxonomy" id="520762"/>
    <lineage>
        <taxon>Bacteria</taxon>
        <taxon>Bacillati</taxon>
        <taxon>Bacillota</taxon>
        <taxon>Clostridia</taxon>
        <taxon>Peptostreptococcales</taxon>
        <taxon>Thermotaleaceae</taxon>
        <taxon>Thermotalea</taxon>
    </lineage>
</organism>
<gene>
    <name evidence="1" type="ORF">AN619_00300</name>
</gene>
<dbReference type="AlphaFoldDB" id="A0A140LEM5"/>
<dbReference type="OrthoDB" id="1956411at2"/>
<evidence type="ECO:0000313" key="1">
    <source>
        <dbReference type="EMBL" id="KXG79000.1"/>
    </source>
</evidence>
<dbReference type="STRING" id="520762.AN619_00300"/>
<dbReference type="RefSeq" id="WP_068553862.1">
    <property type="nucleotide sequence ID" value="NZ_LOEE01000002.1"/>
</dbReference>
<dbReference type="Proteomes" id="UP000070456">
    <property type="component" value="Unassembled WGS sequence"/>
</dbReference>
<name>A0A140LEM5_9FIRM</name>
<dbReference type="EMBL" id="LOEE01000002">
    <property type="protein sequence ID" value="KXG79000.1"/>
    <property type="molecule type" value="Genomic_DNA"/>
</dbReference>
<sequence>MYPYDGYWTCYEMEVERMYPEIYHRIYPHVCRICDREDHPYNHRMYPFPKREIIDRMVDEVYGQMEEDEMYRTPDGFGSQRNLLRDLIAILLIRELLDRRRFPRRRRPWAYY</sequence>
<accession>A0A140LEM5</accession>
<comment type="caution">
    <text evidence="1">The sequence shown here is derived from an EMBL/GenBank/DDBJ whole genome shotgun (WGS) entry which is preliminary data.</text>
</comment>
<protein>
    <submittedName>
        <fullName evidence="1">Uncharacterized protein</fullName>
    </submittedName>
</protein>
<reference evidence="1 2" key="1">
    <citation type="submission" date="2015-12" db="EMBL/GenBank/DDBJ databases">
        <title>Draft genome sequence of the thermoanaerobe Thermotalea metallivorans, an isolate from the runoff channel of the Great Artesian Basin, Australia.</title>
        <authorList>
            <person name="Patel B.K."/>
        </authorList>
    </citation>
    <scope>NUCLEOTIDE SEQUENCE [LARGE SCALE GENOMIC DNA]</scope>
    <source>
        <strain evidence="1 2">B2-1</strain>
    </source>
</reference>
<evidence type="ECO:0000313" key="2">
    <source>
        <dbReference type="Proteomes" id="UP000070456"/>
    </source>
</evidence>